<dbReference type="PANTHER" id="PTHR33214">
    <property type="entry name" value="BIFUNCTIONAL INHIBITOR/LIPID-TRANSFER PROTEIN/SEED STORAGE 2S ALBUMIN SUPERFAMILY PROTEIN"/>
    <property type="match status" value="1"/>
</dbReference>
<reference evidence="4 5" key="1">
    <citation type="submission" date="2019-12" db="EMBL/GenBank/DDBJ databases">
        <authorList>
            <person name="Jiao W.-B."/>
            <person name="Schneeberger K."/>
        </authorList>
    </citation>
    <scope>NUCLEOTIDE SEQUENCE [LARGE SCALE GENOMIC DNA]</scope>
    <source>
        <strain evidence="5">cv. C24</strain>
    </source>
</reference>
<dbReference type="CDD" id="cd01959">
    <property type="entry name" value="nsLTP2"/>
    <property type="match status" value="1"/>
</dbReference>
<dbReference type="SUPFAM" id="SSF47699">
    <property type="entry name" value="Bifunctional inhibitor/lipid-transfer protein/seed storage 2S albumin"/>
    <property type="match status" value="1"/>
</dbReference>
<dbReference type="InterPro" id="IPR033872">
    <property type="entry name" value="nsLTP2"/>
</dbReference>
<dbReference type="Gene3D" id="1.10.110.10">
    <property type="entry name" value="Plant lipid-transfer and hydrophobic proteins"/>
    <property type="match status" value="1"/>
</dbReference>
<dbReference type="EMBL" id="CACSHJ010000087">
    <property type="protein sequence ID" value="CAA0333477.1"/>
    <property type="molecule type" value="Genomic_DNA"/>
</dbReference>
<evidence type="ECO:0000313" key="4">
    <source>
        <dbReference type="EMBL" id="CAA0333477.1"/>
    </source>
</evidence>
<sequence length="98" mass="10752">MKGSCTKPVFFTCTILLILIVAQGNRVAAVDPCNPAQLSPCLETIMKGSEPSDLCCSKVKEQQHCICQYLKNPNFKSFLNSPNAKIIATDCHCPYPKC</sequence>
<evidence type="ECO:0000313" key="5">
    <source>
        <dbReference type="Proteomes" id="UP000434276"/>
    </source>
</evidence>
<protein>
    <submittedName>
        <fullName evidence="4">Uncharacterized protein</fullName>
    </submittedName>
</protein>
<dbReference type="GO" id="GO:0006869">
    <property type="term" value="P:lipid transport"/>
    <property type="evidence" value="ECO:0007669"/>
    <property type="project" value="InterPro"/>
</dbReference>
<dbReference type="AlphaFoldDB" id="A0A5S9WU54"/>
<dbReference type="InterPro" id="IPR036312">
    <property type="entry name" value="Bifun_inhib/LTP/seed_sf"/>
</dbReference>
<dbReference type="Proteomes" id="UP000434276">
    <property type="component" value="Unassembled WGS sequence"/>
</dbReference>
<dbReference type="PANTHER" id="PTHR33214:SF30">
    <property type="entry name" value="BIFUNCTIONAL INHIBITOR_LIPID-TRANSFER PROTEIN_SEED STORAGE 2S ALBUMIN SUPERFAMILY PROTEIN"/>
    <property type="match status" value="1"/>
</dbReference>
<gene>
    <name evidence="4" type="ORF">C24_LOCUS6303</name>
</gene>
<organism evidence="4 5">
    <name type="scientific">Arabidopsis thaliana</name>
    <name type="common">Mouse-ear cress</name>
    <dbReference type="NCBI Taxonomy" id="3702"/>
    <lineage>
        <taxon>Eukaryota</taxon>
        <taxon>Viridiplantae</taxon>
        <taxon>Streptophyta</taxon>
        <taxon>Embryophyta</taxon>
        <taxon>Tracheophyta</taxon>
        <taxon>Spermatophyta</taxon>
        <taxon>Magnoliopsida</taxon>
        <taxon>eudicotyledons</taxon>
        <taxon>Gunneridae</taxon>
        <taxon>Pentapetalae</taxon>
        <taxon>rosids</taxon>
        <taxon>malvids</taxon>
        <taxon>Brassicales</taxon>
        <taxon>Brassicaceae</taxon>
        <taxon>Camelineae</taxon>
        <taxon>Arabidopsis</taxon>
    </lineage>
</organism>
<keyword evidence="2" id="KW-0446">Lipid-binding</keyword>
<proteinExistence type="predicted"/>
<keyword evidence="1" id="KW-0813">Transport</keyword>
<feature type="chain" id="PRO_5024895499" evidence="3">
    <location>
        <begin position="25"/>
        <end position="98"/>
    </location>
</feature>
<feature type="signal peptide" evidence="3">
    <location>
        <begin position="1"/>
        <end position="24"/>
    </location>
</feature>
<dbReference type="OrthoDB" id="665742at2759"/>
<dbReference type="GO" id="GO:0008289">
    <property type="term" value="F:lipid binding"/>
    <property type="evidence" value="ECO:0007669"/>
    <property type="project" value="UniProtKB-KW"/>
</dbReference>
<name>A0A5S9WU54_ARATH</name>
<evidence type="ECO:0000256" key="2">
    <source>
        <dbReference type="ARBA" id="ARBA00023121"/>
    </source>
</evidence>
<accession>A0A5S9WU54</accession>
<dbReference type="ExpressionAtlas" id="A0A5S9WU54">
    <property type="expression patterns" value="baseline and differential"/>
</dbReference>
<evidence type="ECO:0000256" key="3">
    <source>
        <dbReference type="SAM" id="SignalP"/>
    </source>
</evidence>
<keyword evidence="3" id="KW-0732">Signal</keyword>
<evidence type="ECO:0000256" key="1">
    <source>
        <dbReference type="ARBA" id="ARBA00022448"/>
    </source>
</evidence>